<reference evidence="1" key="1">
    <citation type="submission" date="2021-04" db="EMBL/GenBank/DDBJ databases">
        <title>Draft Genome Sequence of Pandoravirus japonicus, Isolated from the Sabaishi River of Niigata, Japan.</title>
        <authorList>
            <person name="Hosokawa N."/>
            <person name="Takahashi H."/>
            <person name="Aoki K."/>
            <person name="Takemura M."/>
        </authorList>
    </citation>
    <scope>NUCLEOTIDE SEQUENCE</scope>
</reference>
<protein>
    <submittedName>
        <fullName evidence="1">Uncharacterized protein</fullName>
    </submittedName>
</protein>
<proteinExistence type="predicted"/>
<organism evidence="1 2">
    <name type="scientific">Pandoravirus japonicus</name>
    <dbReference type="NCBI Taxonomy" id="2823154"/>
    <lineage>
        <taxon>Viruses</taxon>
        <taxon>Pandoravirus</taxon>
    </lineage>
</organism>
<accession>A0A811BNV2</accession>
<sequence>MSQKRKRVNKKSVYGAGVRAVDAKQTRRRQMGIRGALCAPRHFYPALLCCLAPFYPVPKDRRIGSSTASPPPTLPTVFFSSLVPLRLALDDIVTGVLSFSRFSFSLAFSGPCGALFLFCRACARAFIVALGL</sequence>
<name>A0A811BNV2_9VIRU</name>
<dbReference type="Proteomes" id="UP001253637">
    <property type="component" value="Segment"/>
</dbReference>
<evidence type="ECO:0000313" key="1">
    <source>
        <dbReference type="EMBL" id="BCU03613.1"/>
    </source>
</evidence>
<evidence type="ECO:0000313" key="2">
    <source>
        <dbReference type="Proteomes" id="UP001253637"/>
    </source>
</evidence>
<dbReference type="EMBL" id="LC625835">
    <property type="protein sequence ID" value="BCU03613.1"/>
    <property type="molecule type" value="Genomic_DNA"/>
</dbReference>